<organism evidence="1 2">
    <name type="scientific">Kitasatospora kazusensis</name>
    <dbReference type="NCBI Taxonomy" id="407974"/>
    <lineage>
        <taxon>Bacteria</taxon>
        <taxon>Bacillati</taxon>
        <taxon>Actinomycetota</taxon>
        <taxon>Actinomycetes</taxon>
        <taxon>Kitasatosporales</taxon>
        <taxon>Streptomycetaceae</taxon>
        <taxon>Kitasatospora</taxon>
    </lineage>
</organism>
<gene>
    <name evidence="1" type="ORF">GCM10009760_18810</name>
</gene>
<evidence type="ECO:0000313" key="1">
    <source>
        <dbReference type="EMBL" id="GAA2137909.1"/>
    </source>
</evidence>
<evidence type="ECO:0000313" key="2">
    <source>
        <dbReference type="Proteomes" id="UP001422759"/>
    </source>
</evidence>
<proteinExistence type="predicted"/>
<dbReference type="Proteomes" id="UP001422759">
    <property type="component" value="Unassembled WGS sequence"/>
</dbReference>
<accession>A0ABN2Z7G7</accession>
<sequence length="82" mass="8676">MNRATHELTELDEGVPLMLVVLHGRLVIVGDPRIVSAEQLAQHTADVRTWMAGGVDASRAADVLAGQIENLIKGGPLALPAE</sequence>
<reference evidence="1 2" key="1">
    <citation type="journal article" date="2019" name="Int. J. Syst. Evol. Microbiol.">
        <title>The Global Catalogue of Microorganisms (GCM) 10K type strain sequencing project: providing services to taxonomists for standard genome sequencing and annotation.</title>
        <authorList>
            <consortium name="The Broad Institute Genomics Platform"/>
            <consortium name="The Broad Institute Genome Sequencing Center for Infectious Disease"/>
            <person name="Wu L."/>
            <person name="Ma J."/>
        </authorList>
    </citation>
    <scope>NUCLEOTIDE SEQUENCE [LARGE SCALE GENOMIC DNA]</scope>
    <source>
        <strain evidence="1 2">JCM 14560</strain>
    </source>
</reference>
<protein>
    <submittedName>
        <fullName evidence="1">Uncharacterized protein</fullName>
    </submittedName>
</protein>
<dbReference type="EMBL" id="BAAANT010000008">
    <property type="protein sequence ID" value="GAA2137909.1"/>
    <property type="molecule type" value="Genomic_DNA"/>
</dbReference>
<name>A0ABN2Z7G7_9ACTN</name>
<comment type="caution">
    <text evidence="1">The sequence shown here is derived from an EMBL/GenBank/DDBJ whole genome shotgun (WGS) entry which is preliminary data.</text>
</comment>
<keyword evidence="2" id="KW-1185">Reference proteome</keyword>
<dbReference type="RefSeq" id="WP_344462805.1">
    <property type="nucleotide sequence ID" value="NZ_BAAANT010000008.1"/>
</dbReference>